<evidence type="ECO:0000256" key="1">
    <source>
        <dbReference type="SAM" id="MobiDB-lite"/>
    </source>
</evidence>
<dbReference type="PANTHER" id="PTHR11216">
    <property type="entry name" value="EH DOMAIN"/>
    <property type="match status" value="1"/>
</dbReference>
<dbReference type="GO" id="GO:0005737">
    <property type="term" value="C:cytoplasm"/>
    <property type="evidence" value="ECO:0007669"/>
    <property type="project" value="TreeGrafter"/>
</dbReference>
<name>A0A061QNP4_9CHLO</name>
<dbReference type="GO" id="GO:0006897">
    <property type="term" value="P:endocytosis"/>
    <property type="evidence" value="ECO:0007669"/>
    <property type="project" value="TreeGrafter"/>
</dbReference>
<dbReference type="Pfam" id="PF12763">
    <property type="entry name" value="EH"/>
    <property type="match status" value="1"/>
</dbReference>
<proteinExistence type="predicted"/>
<dbReference type="GO" id="GO:0005509">
    <property type="term" value="F:calcium ion binding"/>
    <property type="evidence" value="ECO:0007669"/>
    <property type="project" value="InterPro"/>
</dbReference>
<accession>A0A061QNP4</accession>
<gene>
    <name evidence="3" type="ORF">TSPGSL018_23832</name>
</gene>
<feature type="domain" description="EF-hand" evidence="2">
    <location>
        <begin position="3"/>
        <end position="38"/>
    </location>
</feature>
<dbReference type="GO" id="GO:0016197">
    <property type="term" value="P:endosomal transport"/>
    <property type="evidence" value="ECO:0007669"/>
    <property type="project" value="TreeGrafter"/>
</dbReference>
<feature type="region of interest" description="Disordered" evidence="1">
    <location>
        <begin position="93"/>
        <end position="141"/>
    </location>
</feature>
<dbReference type="InterPro" id="IPR011992">
    <property type="entry name" value="EF-hand-dom_pair"/>
</dbReference>
<reference evidence="3" key="1">
    <citation type="submission" date="2014-05" db="EMBL/GenBank/DDBJ databases">
        <title>The transcriptome of the halophilic microalga Tetraselmis sp. GSL018 isolated from the Great Salt Lake, Utah.</title>
        <authorList>
            <person name="Jinkerson R.E."/>
            <person name="D'Adamo S."/>
            <person name="Posewitz M.C."/>
        </authorList>
    </citation>
    <scope>NUCLEOTIDE SEQUENCE</scope>
    <source>
        <strain evidence="3">GSL018</strain>
    </source>
</reference>
<sequence length="232" mass="24825">MQNPAETVRNWFRLADIDQDGLLEGHEAVSFFKRSGLDANILAQIWEYAARGSSSLGLAQFWTAIQLVSLAQRGAKPFQDHFASVAEGSHPHLPLPRMDGLGGSSQPLQGSSVIPDSGTTGGSVSSSYSTHPHPDTWPQGHAVLSSAPLAAPRSTSHSGGANGCFAVDFASLPSFLELSTGRSFLLARSLPQPKHKAHSVTYNVPYAPSEPHLMFTLFLPILLRCALPRLSC</sequence>
<dbReference type="EMBL" id="GBEZ01024759">
    <property type="protein sequence ID" value="JAC62262.1"/>
    <property type="molecule type" value="Transcribed_RNA"/>
</dbReference>
<dbReference type="Gene3D" id="1.10.238.10">
    <property type="entry name" value="EF-hand"/>
    <property type="match status" value="1"/>
</dbReference>
<evidence type="ECO:0000313" key="3">
    <source>
        <dbReference type="EMBL" id="JAC62262.1"/>
    </source>
</evidence>
<dbReference type="PROSITE" id="PS50222">
    <property type="entry name" value="EF_HAND_2"/>
    <property type="match status" value="1"/>
</dbReference>
<dbReference type="AlphaFoldDB" id="A0A061QNP4"/>
<dbReference type="InterPro" id="IPR002048">
    <property type="entry name" value="EF_hand_dom"/>
</dbReference>
<dbReference type="SUPFAM" id="SSF47473">
    <property type="entry name" value="EF-hand"/>
    <property type="match status" value="1"/>
</dbReference>
<dbReference type="GO" id="GO:0005886">
    <property type="term" value="C:plasma membrane"/>
    <property type="evidence" value="ECO:0007669"/>
    <property type="project" value="TreeGrafter"/>
</dbReference>
<protein>
    <recommendedName>
        <fullName evidence="2">EF-hand domain-containing protein</fullName>
    </recommendedName>
</protein>
<organism evidence="3">
    <name type="scientific">Tetraselmis sp. GSL018</name>
    <dbReference type="NCBI Taxonomy" id="582737"/>
    <lineage>
        <taxon>Eukaryota</taxon>
        <taxon>Viridiplantae</taxon>
        <taxon>Chlorophyta</taxon>
        <taxon>core chlorophytes</taxon>
        <taxon>Chlorodendrophyceae</taxon>
        <taxon>Chlorodendrales</taxon>
        <taxon>Chlorodendraceae</taxon>
        <taxon>Tetraselmis</taxon>
    </lineage>
</organism>
<dbReference type="InterPro" id="IPR000261">
    <property type="entry name" value="EH_dom"/>
</dbReference>
<evidence type="ECO:0000259" key="2">
    <source>
        <dbReference type="PROSITE" id="PS50222"/>
    </source>
</evidence>